<comment type="caution">
    <text evidence="2">The sequence shown here is derived from an EMBL/GenBank/DDBJ whole genome shotgun (WGS) entry which is preliminary data.</text>
</comment>
<organism evidence="2 3">
    <name type="scientific">Lepraria finkii</name>
    <dbReference type="NCBI Taxonomy" id="1340010"/>
    <lineage>
        <taxon>Eukaryota</taxon>
        <taxon>Fungi</taxon>
        <taxon>Dikarya</taxon>
        <taxon>Ascomycota</taxon>
        <taxon>Pezizomycotina</taxon>
        <taxon>Lecanoromycetes</taxon>
        <taxon>OSLEUM clade</taxon>
        <taxon>Lecanoromycetidae</taxon>
        <taxon>Lecanorales</taxon>
        <taxon>Lecanorineae</taxon>
        <taxon>Stereocaulaceae</taxon>
        <taxon>Lepraria</taxon>
    </lineage>
</organism>
<evidence type="ECO:0000256" key="1">
    <source>
        <dbReference type="SAM" id="MobiDB-lite"/>
    </source>
</evidence>
<proteinExistence type="predicted"/>
<gene>
    <name evidence="2" type="ORF">ABVK25_004883</name>
</gene>
<evidence type="ECO:0000313" key="3">
    <source>
        <dbReference type="Proteomes" id="UP001590951"/>
    </source>
</evidence>
<name>A0ABR4B9P9_9LECA</name>
<reference evidence="2 3" key="1">
    <citation type="submission" date="2024-09" db="EMBL/GenBank/DDBJ databases">
        <title>Rethinking Asexuality: The Enigmatic Case of Functional Sexual Genes in Lepraria (Stereocaulaceae).</title>
        <authorList>
            <person name="Doellman M."/>
            <person name="Sun Y."/>
            <person name="Barcenas-Pena A."/>
            <person name="Lumbsch H.T."/>
            <person name="Grewe F."/>
        </authorList>
    </citation>
    <scope>NUCLEOTIDE SEQUENCE [LARGE SCALE GENOMIC DNA]</scope>
    <source>
        <strain evidence="2 3">Grewe 0041</strain>
    </source>
</reference>
<sequence length="147" mass="16303">MANAVKTALAELFADVSKSKSGLQRLLKPSPDGAGSRVFPSKTTKNDGRYGVRIDKGEPVEGKQNTIRLKMQINSNATNKTLEGFTALPPKPPCRQPYRAEFLNFKILYAQASPFQQKPLLSNPYKPQHGYSTLPAHRPYRTTSIIT</sequence>
<keyword evidence="3" id="KW-1185">Reference proteome</keyword>
<feature type="compositionally biased region" description="Basic and acidic residues" evidence="1">
    <location>
        <begin position="44"/>
        <end position="56"/>
    </location>
</feature>
<protein>
    <submittedName>
        <fullName evidence="2">Uncharacterized protein</fullName>
    </submittedName>
</protein>
<accession>A0ABR4B9P9</accession>
<dbReference type="Proteomes" id="UP001590951">
    <property type="component" value="Unassembled WGS sequence"/>
</dbReference>
<feature type="region of interest" description="Disordered" evidence="1">
    <location>
        <begin position="24"/>
        <end position="56"/>
    </location>
</feature>
<dbReference type="EMBL" id="JBHFEH010000014">
    <property type="protein sequence ID" value="KAL2054581.1"/>
    <property type="molecule type" value="Genomic_DNA"/>
</dbReference>
<evidence type="ECO:0000313" key="2">
    <source>
        <dbReference type="EMBL" id="KAL2054581.1"/>
    </source>
</evidence>